<keyword evidence="6" id="KW-1185">Reference proteome</keyword>
<dbReference type="InterPro" id="IPR011006">
    <property type="entry name" value="CheY-like_superfamily"/>
</dbReference>
<organism evidence="4 7">
    <name type="scientific">Myxococcus fulvus</name>
    <dbReference type="NCBI Taxonomy" id="33"/>
    <lineage>
        <taxon>Bacteria</taxon>
        <taxon>Pseudomonadati</taxon>
        <taxon>Myxococcota</taxon>
        <taxon>Myxococcia</taxon>
        <taxon>Myxococcales</taxon>
        <taxon>Cystobacterineae</taxon>
        <taxon>Myxococcaceae</taxon>
        <taxon>Myxococcus</taxon>
    </lineage>
</organism>
<dbReference type="InterPro" id="IPR001789">
    <property type="entry name" value="Sig_transdc_resp-reg_receiver"/>
</dbReference>
<evidence type="ECO:0000313" key="6">
    <source>
        <dbReference type="Proteomes" id="UP000183760"/>
    </source>
</evidence>
<sequence length="223" mass="23322">MKVLLVEDDASLREGMGELIADLAEVRSVGDVSQALEVLSQERFELVLTDLRIGGGEAGGRAVLEAARKGRQAVAIVSAASPEEVARALRPHVPDGILVKPFQIEDILGLVERFLAVHRGVEAASRGTTVPSEGDWVECSPGVHLASPGGGAGGAIWVRLVAGGQWTWAARPRGREAALLLEGELDVEGTRFVAPASFFVGAEDSPEVRTATGCLVITLGLDG</sequence>
<protein>
    <submittedName>
        <fullName evidence="5">Response regulator receiver domain-containing protein</fullName>
    </submittedName>
</protein>
<reference evidence="5 6" key="1">
    <citation type="submission" date="2016-10" db="EMBL/GenBank/DDBJ databases">
        <authorList>
            <person name="Varghese N."/>
            <person name="Submissions S."/>
        </authorList>
    </citation>
    <scope>NUCLEOTIDE SEQUENCE [LARGE SCALE GENOMIC DNA]</scope>
    <source>
        <strain evidence="5 6">DSM 16525</strain>
    </source>
</reference>
<dbReference type="Gene3D" id="3.40.50.2300">
    <property type="match status" value="1"/>
</dbReference>
<evidence type="ECO:0000313" key="5">
    <source>
        <dbReference type="EMBL" id="SET85982.1"/>
    </source>
</evidence>
<comment type="caution">
    <text evidence="4">The sequence shown here is derived from an EMBL/GenBank/DDBJ whole genome shotgun (WGS) entry which is preliminary data.</text>
</comment>
<evidence type="ECO:0000259" key="3">
    <source>
        <dbReference type="PROSITE" id="PS50110"/>
    </source>
</evidence>
<dbReference type="SMART" id="SM00448">
    <property type="entry name" value="REC"/>
    <property type="match status" value="1"/>
</dbReference>
<accession>A0A511TEC6</accession>
<name>A0A511TEC6_MYXFU</name>
<dbReference type="GO" id="GO:0000160">
    <property type="term" value="P:phosphorelay signal transduction system"/>
    <property type="evidence" value="ECO:0007669"/>
    <property type="project" value="InterPro"/>
</dbReference>
<dbReference type="AlphaFoldDB" id="A0A511TEC6"/>
<dbReference type="PANTHER" id="PTHR44591:SF3">
    <property type="entry name" value="RESPONSE REGULATORY DOMAIN-CONTAINING PROTEIN"/>
    <property type="match status" value="1"/>
</dbReference>
<dbReference type="RefSeq" id="WP_046713857.1">
    <property type="nucleotide sequence ID" value="NZ_BJXR01000063.1"/>
</dbReference>
<reference evidence="4 7" key="2">
    <citation type="submission" date="2019-07" db="EMBL/GenBank/DDBJ databases">
        <title>Whole genome shotgun sequence of Myxococcus fulvus NBRC 100333.</title>
        <authorList>
            <person name="Hosoyama A."/>
            <person name="Uohara A."/>
            <person name="Ohji S."/>
            <person name="Ichikawa N."/>
        </authorList>
    </citation>
    <scope>NUCLEOTIDE SEQUENCE [LARGE SCALE GENOMIC DNA]</scope>
    <source>
        <strain evidence="4 7">NBRC 100333</strain>
    </source>
</reference>
<dbReference type="EMBL" id="FOIB01000003">
    <property type="protein sequence ID" value="SET85982.1"/>
    <property type="molecule type" value="Genomic_DNA"/>
</dbReference>
<dbReference type="OrthoDB" id="5505368at2"/>
<keyword evidence="1 2" id="KW-0597">Phosphoprotein</keyword>
<dbReference type="SUPFAM" id="SSF52172">
    <property type="entry name" value="CheY-like"/>
    <property type="match status" value="1"/>
</dbReference>
<evidence type="ECO:0000313" key="4">
    <source>
        <dbReference type="EMBL" id="GEN12525.1"/>
    </source>
</evidence>
<feature type="modified residue" description="4-aspartylphosphate" evidence="2">
    <location>
        <position position="50"/>
    </location>
</feature>
<feature type="domain" description="Response regulatory" evidence="3">
    <location>
        <begin position="2"/>
        <end position="115"/>
    </location>
</feature>
<dbReference type="PROSITE" id="PS50110">
    <property type="entry name" value="RESPONSE_REGULATORY"/>
    <property type="match status" value="1"/>
</dbReference>
<dbReference type="Proteomes" id="UP000183760">
    <property type="component" value="Unassembled WGS sequence"/>
</dbReference>
<dbReference type="PANTHER" id="PTHR44591">
    <property type="entry name" value="STRESS RESPONSE REGULATOR PROTEIN 1"/>
    <property type="match status" value="1"/>
</dbReference>
<dbReference type="CDD" id="cd00156">
    <property type="entry name" value="REC"/>
    <property type="match status" value="1"/>
</dbReference>
<evidence type="ECO:0000256" key="2">
    <source>
        <dbReference type="PROSITE-ProRule" id="PRU00169"/>
    </source>
</evidence>
<dbReference type="Pfam" id="PF00072">
    <property type="entry name" value="Response_reg"/>
    <property type="match status" value="1"/>
</dbReference>
<dbReference type="EMBL" id="BJXR01000063">
    <property type="protein sequence ID" value="GEN12525.1"/>
    <property type="molecule type" value="Genomic_DNA"/>
</dbReference>
<proteinExistence type="predicted"/>
<dbReference type="Proteomes" id="UP000321514">
    <property type="component" value="Unassembled WGS sequence"/>
</dbReference>
<evidence type="ECO:0000313" key="7">
    <source>
        <dbReference type="Proteomes" id="UP000321514"/>
    </source>
</evidence>
<gene>
    <name evidence="4" type="ORF">MFU01_75620</name>
    <name evidence="5" type="ORF">SAMN05443572_103542</name>
</gene>
<dbReference type="InterPro" id="IPR050595">
    <property type="entry name" value="Bact_response_regulator"/>
</dbReference>
<evidence type="ECO:0000256" key="1">
    <source>
        <dbReference type="ARBA" id="ARBA00022553"/>
    </source>
</evidence>